<dbReference type="Proteomes" id="UP000095767">
    <property type="component" value="Unassembled WGS sequence"/>
</dbReference>
<organism evidence="2 3">
    <name type="scientific">Dichanthelium oligosanthes</name>
    <dbReference type="NCBI Taxonomy" id="888268"/>
    <lineage>
        <taxon>Eukaryota</taxon>
        <taxon>Viridiplantae</taxon>
        <taxon>Streptophyta</taxon>
        <taxon>Embryophyta</taxon>
        <taxon>Tracheophyta</taxon>
        <taxon>Spermatophyta</taxon>
        <taxon>Magnoliopsida</taxon>
        <taxon>Liliopsida</taxon>
        <taxon>Poales</taxon>
        <taxon>Poaceae</taxon>
        <taxon>PACMAD clade</taxon>
        <taxon>Panicoideae</taxon>
        <taxon>Panicodae</taxon>
        <taxon>Paniceae</taxon>
        <taxon>Dichantheliinae</taxon>
        <taxon>Dichanthelium</taxon>
    </lineage>
</organism>
<protein>
    <submittedName>
        <fullName evidence="2">Uncharacterized protein</fullName>
    </submittedName>
</protein>
<gene>
    <name evidence="2" type="ORF">BAE44_0019073</name>
</gene>
<proteinExistence type="predicted"/>
<feature type="compositionally biased region" description="Low complexity" evidence="1">
    <location>
        <begin position="1"/>
        <end position="15"/>
    </location>
</feature>
<keyword evidence="3" id="KW-1185">Reference proteome</keyword>
<name>A0A1E5V484_9POAL</name>
<evidence type="ECO:0000313" key="3">
    <source>
        <dbReference type="Proteomes" id="UP000095767"/>
    </source>
</evidence>
<accession>A0A1E5V484</accession>
<feature type="non-terminal residue" evidence="2">
    <location>
        <position position="1"/>
    </location>
</feature>
<reference evidence="2 3" key="1">
    <citation type="submission" date="2016-09" db="EMBL/GenBank/DDBJ databases">
        <title>The draft genome of Dichanthelium oligosanthes: A C3 panicoid grass species.</title>
        <authorList>
            <person name="Studer A.J."/>
            <person name="Schnable J.C."/>
            <person name="Brutnell T.P."/>
        </authorList>
    </citation>
    <scope>NUCLEOTIDE SEQUENCE [LARGE SCALE GENOMIC DNA]</scope>
    <source>
        <strain evidence="3">cv. Kellogg 1175</strain>
        <tissue evidence="2">Leaf</tissue>
    </source>
</reference>
<sequence length="39" mass="4268">LPSTSTRRSSSPCCRGGRCRRPAPAAARMMRPGISMYIE</sequence>
<comment type="caution">
    <text evidence="2">The sequence shown here is derived from an EMBL/GenBank/DDBJ whole genome shotgun (WGS) entry which is preliminary data.</text>
</comment>
<evidence type="ECO:0000313" key="2">
    <source>
        <dbReference type="EMBL" id="OEL19908.1"/>
    </source>
</evidence>
<dbReference type="AlphaFoldDB" id="A0A1E5V484"/>
<dbReference type="EMBL" id="LWDX02052179">
    <property type="protein sequence ID" value="OEL19908.1"/>
    <property type="molecule type" value="Genomic_DNA"/>
</dbReference>
<evidence type="ECO:0000256" key="1">
    <source>
        <dbReference type="SAM" id="MobiDB-lite"/>
    </source>
</evidence>
<feature type="region of interest" description="Disordered" evidence="1">
    <location>
        <begin position="1"/>
        <end position="22"/>
    </location>
</feature>